<proteinExistence type="predicted"/>
<protein>
    <submittedName>
        <fullName evidence="1">Uncharacterized protein</fullName>
    </submittedName>
</protein>
<accession>A0A2A6E3N1</accession>
<gene>
    <name evidence="1" type="ORF">BLM47_02015</name>
</gene>
<name>A0A2A6E3N1_9BACL</name>
<dbReference type="AlphaFoldDB" id="A0A2A6E3N1"/>
<dbReference type="Proteomes" id="UP000243688">
    <property type="component" value="Unassembled WGS sequence"/>
</dbReference>
<reference evidence="1 2" key="1">
    <citation type="submission" date="2016-12" db="EMBL/GenBank/DDBJ databases">
        <title>Candidatus Reconcilibacillus cellulovorans genome.</title>
        <authorList>
            <person name="Kolinko S."/>
            <person name="Wu Y.-W."/>
            <person name="Tachea F."/>
            <person name="Denzel E."/>
            <person name="Hiras J."/>
            <person name="Baecker N."/>
            <person name="Chan L.J."/>
            <person name="Eichorst S.A."/>
            <person name="Frey D."/>
            <person name="Adams P.D."/>
            <person name="Pray T."/>
            <person name="Tanjore D."/>
            <person name="Petzold C.J."/>
            <person name="Gladden J.M."/>
            <person name="Simmons B.A."/>
            <person name="Singer S.W."/>
        </authorList>
    </citation>
    <scope>NUCLEOTIDE SEQUENCE [LARGE SCALE GENOMIC DNA]</scope>
    <source>
        <strain evidence="1">JTherm</strain>
    </source>
</reference>
<sequence>MLFLLKLDAGRPKDLQDIRDMIRSGLVYKTVMDALFREWKSRWYPAWNEIDRIYESLWEERDR</sequence>
<dbReference type="EMBL" id="MOXJ01000002">
    <property type="protein sequence ID" value="PDO11522.1"/>
    <property type="molecule type" value="Genomic_DNA"/>
</dbReference>
<organism evidence="1 2">
    <name type="scientific">Candidatus Reconcilbacillus cellulovorans</name>
    <dbReference type="NCBI Taxonomy" id="1906605"/>
    <lineage>
        <taxon>Bacteria</taxon>
        <taxon>Bacillati</taxon>
        <taxon>Bacillota</taxon>
        <taxon>Bacilli</taxon>
        <taxon>Bacillales</taxon>
        <taxon>Paenibacillaceae</taxon>
        <taxon>Candidatus Reconcilbacillus</taxon>
    </lineage>
</organism>
<evidence type="ECO:0000313" key="1">
    <source>
        <dbReference type="EMBL" id="PDO11522.1"/>
    </source>
</evidence>
<comment type="caution">
    <text evidence="1">The sequence shown here is derived from an EMBL/GenBank/DDBJ whole genome shotgun (WGS) entry which is preliminary data.</text>
</comment>
<evidence type="ECO:0000313" key="2">
    <source>
        <dbReference type="Proteomes" id="UP000243688"/>
    </source>
</evidence>